<dbReference type="Gene3D" id="3.40.30.10">
    <property type="entry name" value="Glutaredoxin"/>
    <property type="match status" value="1"/>
</dbReference>
<accession>A0A7G6E7M9</accession>
<evidence type="ECO:0000313" key="1">
    <source>
        <dbReference type="EMBL" id="QNB48083.1"/>
    </source>
</evidence>
<protein>
    <submittedName>
        <fullName evidence="1">(2Fe-2S) ferredoxin domain-containing protein</fullName>
    </submittedName>
</protein>
<dbReference type="KEGG" id="tfr:BR63_18510"/>
<dbReference type="RefSeq" id="WP_051965490.1">
    <property type="nucleotide sequence ID" value="NZ_CP045798.1"/>
</dbReference>
<keyword evidence="2" id="KW-1185">Reference proteome</keyword>
<proteinExistence type="predicted"/>
<sequence>MKSLEELKKIKEETRERMALREAKEGQVRVTVGMGTCGIAAGAREILNILLEEINKRNLPWVAVLTTGCPGICKKEPIVQITESEGTTYTYGEMTPERVKIVVARHLVNKQPVWDWLIGTRNPCGHRGGEQEA</sequence>
<organism evidence="1 2">
    <name type="scientific">Thermanaerosceptrum fracticalcis</name>
    <dbReference type="NCBI Taxonomy" id="1712410"/>
    <lineage>
        <taxon>Bacteria</taxon>
        <taxon>Bacillati</taxon>
        <taxon>Bacillota</taxon>
        <taxon>Clostridia</taxon>
        <taxon>Eubacteriales</taxon>
        <taxon>Peptococcaceae</taxon>
        <taxon>Thermanaerosceptrum</taxon>
    </lineage>
</organism>
<dbReference type="EMBL" id="CP045798">
    <property type="protein sequence ID" value="QNB48083.1"/>
    <property type="molecule type" value="Genomic_DNA"/>
</dbReference>
<dbReference type="SUPFAM" id="SSF52833">
    <property type="entry name" value="Thioredoxin-like"/>
    <property type="match status" value="1"/>
</dbReference>
<dbReference type="CDD" id="cd02980">
    <property type="entry name" value="TRX_Fd_family"/>
    <property type="match status" value="1"/>
</dbReference>
<dbReference type="InterPro" id="IPR036249">
    <property type="entry name" value="Thioredoxin-like_sf"/>
</dbReference>
<evidence type="ECO:0000313" key="2">
    <source>
        <dbReference type="Proteomes" id="UP000515847"/>
    </source>
</evidence>
<name>A0A7G6E7M9_THEFR</name>
<reference evidence="1 2" key="1">
    <citation type="journal article" date="2019" name="Front. Microbiol.">
        <title>Thermoanaerosceptrum fracticalcis gen. nov. sp. nov., a Novel Fumarate-Fermenting Microorganism From a Deep Fractured Carbonate Aquifer of the US Great Basin.</title>
        <authorList>
            <person name="Hamilton-Brehm S.D."/>
            <person name="Stewart L.E."/>
            <person name="Zavarin M."/>
            <person name="Caldwell M."/>
            <person name="Lawson P.A."/>
            <person name="Onstott T.C."/>
            <person name="Grzymski J."/>
            <person name="Neveux I."/>
            <person name="Lollar B.S."/>
            <person name="Russell C.E."/>
            <person name="Moser D.P."/>
        </authorList>
    </citation>
    <scope>NUCLEOTIDE SEQUENCE [LARGE SCALE GENOMIC DNA]</scope>
    <source>
        <strain evidence="1 2">DRI-13</strain>
    </source>
</reference>
<dbReference type="AlphaFoldDB" id="A0A7G6E7M9"/>
<dbReference type="OrthoDB" id="9800692at2"/>
<dbReference type="Proteomes" id="UP000515847">
    <property type="component" value="Chromosome"/>
</dbReference>
<gene>
    <name evidence="1" type="ORF">BR63_18510</name>
</gene>